<evidence type="ECO:0000313" key="3">
    <source>
        <dbReference type="Proteomes" id="UP000241167"/>
    </source>
</evidence>
<organism evidence="2 3">
    <name type="scientific">Allosphingosinicella deserti</name>
    <dbReference type="NCBI Taxonomy" id="2116704"/>
    <lineage>
        <taxon>Bacteria</taxon>
        <taxon>Pseudomonadati</taxon>
        <taxon>Pseudomonadota</taxon>
        <taxon>Alphaproteobacteria</taxon>
        <taxon>Sphingomonadales</taxon>
        <taxon>Sphingomonadaceae</taxon>
        <taxon>Allosphingosinicella</taxon>
    </lineage>
</organism>
<proteinExistence type="predicted"/>
<keyword evidence="1" id="KW-0732">Signal</keyword>
<comment type="caution">
    <text evidence="2">The sequence shown here is derived from an EMBL/GenBank/DDBJ whole genome shotgun (WGS) entry which is preliminary data.</text>
</comment>
<keyword evidence="3" id="KW-1185">Reference proteome</keyword>
<dbReference type="Proteomes" id="UP000241167">
    <property type="component" value="Unassembled WGS sequence"/>
</dbReference>
<accession>A0A2P7QKP1</accession>
<dbReference type="AlphaFoldDB" id="A0A2P7QKP1"/>
<reference evidence="2 3" key="1">
    <citation type="submission" date="2018-03" db="EMBL/GenBank/DDBJ databases">
        <title>The draft genome of Sphingosinicella sp. GL-C-18.</title>
        <authorList>
            <person name="Liu L."/>
            <person name="Li L."/>
            <person name="Liang L."/>
            <person name="Zhang X."/>
            <person name="Wang T."/>
        </authorList>
    </citation>
    <scope>NUCLEOTIDE SEQUENCE [LARGE SCALE GENOMIC DNA]</scope>
    <source>
        <strain evidence="2 3">GL-C-18</strain>
    </source>
</reference>
<gene>
    <name evidence="2" type="ORF">C7I55_19030</name>
</gene>
<protein>
    <submittedName>
        <fullName evidence="2">Uncharacterized protein</fullName>
    </submittedName>
</protein>
<name>A0A2P7QKP1_9SPHN</name>
<dbReference type="RefSeq" id="WP_106514589.1">
    <property type="nucleotide sequence ID" value="NZ_PXYI01000006.1"/>
</dbReference>
<dbReference type="OrthoDB" id="7570087at2"/>
<sequence>MNLRPLIATSLAVAMLVAAPAAQAYPVKTSGTTRATPQLAADIVARLSAYGKATRGCSFVFSAEMRVMPASYVPRGPAAPVRARGGHYEQWSVNACGQRQLFQVGMWPSPRGGADFALTPLTPPQPLHRS</sequence>
<feature type="chain" id="PRO_5015104067" evidence="1">
    <location>
        <begin position="25"/>
        <end position="130"/>
    </location>
</feature>
<dbReference type="EMBL" id="PXYI01000006">
    <property type="protein sequence ID" value="PSJ38522.1"/>
    <property type="molecule type" value="Genomic_DNA"/>
</dbReference>
<evidence type="ECO:0000256" key="1">
    <source>
        <dbReference type="SAM" id="SignalP"/>
    </source>
</evidence>
<feature type="signal peptide" evidence="1">
    <location>
        <begin position="1"/>
        <end position="24"/>
    </location>
</feature>
<evidence type="ECO:0000313" key="2">
    <source>
        <dbReference type="EMBL" id="PSJ38522.1"/>
    </source>
</evidence>